<evidence type="ECO:0000313" key="1">
    <source>
        <dbReference type="EMBL" id="PCG10964.1"/>
    </source>
</evidence>
<proteinExistence type="predicted"/>
<organism evidence="1 2">
    <name type="scientific">Sphingomonas ginsenosidimutans</name>
    <dbReference type="NCBI Taxonomy" id="862134"/>
    <lineage>
        <taxon>Bacteria</taxon>
        <taxon>Pseudomonadati</taxon>
        <taxon>Pseudomonadota</taxon>
        <taxon>Alphaproteobacteria</taxon>
        <taxon>Sphingomonadales</taxon>
        <taxon>Sphingomonadaceae</taxon>
        <taxon>Sphingomonas</taxon>
    </lineage>
</organism>
<dbReference type="GO" id="GO:0006598">
    <property type="term" value="P:polyamine catabolic process"/>
    <property type="evidence" value="ECO:0007669"/>
    <property type="project" value="TreeGrafter"/>
</dbReference>
<dbReference type="GO" id="GO:0005829">
    <property type="term" value="C:cytosol"/>
    <property type="evidence" value="ECO:0007669"/>
    <property type="project" value="TreeGrafter"/>
</dbReference>
<sequence>MMCGNEQAARPIQAVATRFIAPVTHWCDATVLLVPAVADAIDVGATAACLDGLLLTGARSHVALASDCTDDSVGATDPARDIVALSLAERMIDTGKPVFGICRGLQEINVLFGGSLRTLDHGSHLRGNWADDYTDLFDHVHPVDLTPGGKLARISGCGRLDVNSVHQMAIDRLGTGLSVEAVAADDAVIEAITAHDVAADVLAVQWHPEWQGTHCPANRGFFALFGAALARAAAR</sequence>
<name>A0A2A4I2W0_9SPHN</name>
<dbReference type="SUPFAM" id="SSF52317">
    <property type="entry name" value="Class I glutamine amidotransferase-like"/>
    <property type="match status" value="1"/>
</dbReference>
<evidence type="ECO:0000313" key="2">
    <source>
        <dbReference type="Proteomes" id="UP000218784"/>
    </source>
</evidence>
<dbReference type="Proteomes" id="UP000218784">
    <property type="component" value="Unassembled WGS sequence"/>
</dbReference>
<dbReference type="PANTHER" id="PTHR43235:SF1">
    <property type="entry name" value="GLUTAMINE AMIDOTRANSFERASE PB2B2.05-RELATED"/>
    <property type="match status" value="1"/>
</dbReference>
<dbReference type="PANTHER" id="PTHR43235">
    <property type="entry name" value="GLUTAMINE AMIDOTRANSFERASE PB2B2.05-RELATED"/>
    <property type="match status" value="1"/>
</dbReference>
<keyword evidence="2" id="KW-1185">Reference proteome</keyword>
<dbReference type="EMBL" id="NWVD01000001">
    <property type="protein sequence ID" value="PCG10964.1"/>
    <property type="molecule type" value="Genomic_DNA"/>
</dbReference>
<protein>
    <submittedName>
        <fullName evidence="1">Peptidase C26</fullName>
    </submittedName>
</protein>
<reference evidence="1 2" key="1">
    <citation type="submission" date="2017-09" db="EMBL/GenBank/DDBJ databases">
        <title>Sphingomonas ginsenosidimutans KACC 14949, whole genome shotgun sequence.</title>
        <authorList>
            <person name="Feng G."/>
            <person name="Zhu H."/>
        </authorList>
    </citation>
    <scope>NUCLEOTIDE SEQUENCE [LARGE SCALE GENOMIC DNA]</scope>
    <source>
        <strain evidence="1 2">KACC 14949</strain>
    </source>
</reference>
<dbReference type="Gene3D" id="3.40.50.880">
    <property type="match status" value="1"/>
</dbReference>
<dbReference type="InterPro" id="IPR044668">
    <property type="entry name" value="PuuD-like"/>
</dbReference>
<dbReference type="InterPro" id="IPR011697">
    <property type="entry name" value="Peptidase_C26"/>
</dbReference>
<accession>A0A2A4I2W0</accession>
<dbReference type="PROSITE" id="PS51273">
    <property type="entry name" value="GATASE_TYPE_1"/>
    <property type="match status" value="1"/>
</dbReference>
<dbReference type="InterPro" id="IPR029062">
    <property type="entry name" value="Class_I_gatase-like"/>
</dbReference>
<dbReference type="GO" id="GO:0033969">
    <property type="term" value="F:gamma-glutamyl-gamma-aminobutyrate hydrolase activity"/>
    <property type="evidence" value="ECO:0007669"/>
    <property type="project" value="TreeGrafter"/>
</dbReference>
<gene>
    <name evidence="1" type="ORF">COA17_04345</name>
</gene>
<dbReference type="AlphaFoldDB" id="A0A2A4I2W0"/>
<comment type="caution">
    <text evidence="1">The sequence shown here is derived from an EMBL/GenBank/DDBJ whole genome shotgun (WGS) entry which is preliminary data.</text>
</comment>
<dbReference type="Pfam" id="PF07722">
    <property type="entry name" value="Peptidase_C26"/>
    <property type="match status" value="1"/>
</dbReference>